<reference evidence="6" key="1">
    <citation type="submission" date="2017-07" db="EMBL/GenBank/DDBJ databases">
        <title>Taro Niue Genome Assembly and Annotation.</title>
        <authorList>
            <person name="Atibalentja N."/>
            <person name="Keating K."/>
            <person name="Fields C.J."/>
        </authorList>
    </citation>
    <scope>NUCLEOTIDE SEQUENCE</scope>
    <source>
        <strain evidence="6">Niue_2</strain>
        <tissue evidence="6">Leaf</tissue>
    </source>
</reference>
<evidence type="ECO:0000313" key="7">
    <source>
        <dbReference type="Proteomes" id="UP000652761"/>
    </source>
</evidence>
<keyword evidence="1" id="KW-0805">Transcription regulation</keyword>
<proteinExistence type="predicted"/>
<accession>A0A843WRV1</accession>
<dbReference type="AlphaFoldDB" id="A0A843WRV1"/>
<keyword evidence="2" id="KW-0804">Transcription</keyword>
<dbReference type="PANTHER" id="PTHR31499">
    <property type="entry name" value="MYB FAMILY TRANSCRIPTION FACTOR PHL11"/>
    <property type="match status" value="1"/>
</dbReference>
<dbReference type="Proteomes" id="UP000652761">
    <property type="component" value="Unassembled WGS sequence"/>
</dbReference>
<evidence type="ECO:0000256" key="4">
    <source>
        <dbReference type="SAM" id="MobiDB-lite"/>
    </source>
</evidence>
<dbReference type="GO" id="GO:0003677">
    <property type="term" value="F:DNA binding"/>
    <property type="evidence" value="ECO:0007669"/>
    <property type="project" value="InterPro"/>
</dbReference>
<name>A0A843WRV1_COLES</name>
<evidence type="ECO:0000256" key="2">
    <source>
        <dbReference type="ARBA" id="ARBA00023163"/>
    </source>
</evidence>
<gene>
    <name evidence="6" type="ORF">Taro_046267</name>
</gene>
<dbReference type="PANTHER" id="PTHR31499:SF11">
    <property type="entry name" value="MYB FAMILY TRANSCRIPTION FACTOR PHL8"/>
    <property type="match status" value="1"/>
</dbReference>
<evidence type="ECO:0000313" key="6">
    <source>
        <dbReference type="EMBL" id="MQM13342.1"/>
    </source>
</evidence>
<dbReference type="OrthoDB" id="551907at2759"/>
<dbReference type="NCBIfam" id="TIGR01557">
    <property type="entry name" value="myb_SHAQKYF"/>
    <property type="match status" value="1"/>
</dbReference>
<organism evidence="6 7">
    <name type="scientific">Colocasia esculenta</name>
    <name type="common">Wild taro</name>
    <name type="synonym">Arum esculentum</name>
    <dbReference type="NCBI Taxonomy" id="4460"/>
    <lineage>
        <taxon>Eukaryota</taxon>
        <taxon>Viridiplantae</taxon>
        <taxon>Streptophyta</taxon>
        <taxon>Embryophyta</taxon>
        <taxon>Tracheophyta</taxon>
        <taxon>Spermatophyta</taxon>
        <taxon>Magnoliopsida</taxon>
        <taxon>Liliopsida</taxon>
        <taxon>Araceae</taxon>
        <taxon>Aroideae</taxon>
        <taxon>Colocasieae</taxon>
        <taxon>Colocasia</taxon>
    </lineage>
</organism>
<sequence>MRGGSRSRAQGCNEGSVAPNAPLFFLSVVYLLRHSRVPGCSLEMVDNQRLPLSGDAKPRLKWTRQLHERFVEAVLRLGGAEKATPKMKYRHAVSRNPESSCSYTRDGENLASQRNDWLTDCMAAKCGREEEDRTTHVDVCEDPTVIDESMLQLHMEVQRKLHEQIEVQKHLQLRIEAQGKYMQSVLKKAQETLAGPRAKADKLSKLETGSACQNFGEHSDEVSPEAEDIKPIEHLMIVQPERGESSINGEHNRVLGQPGCSRRPLRRGENRGRVTEEIDLNR</sequence>
<dbReference type="Pfam" id="PF14379">
    <property type="entry name" value="Myb_CC_LHEQLE"/>
    <property type="match status" value="1"/>
</dbReference>
<dbReference type="Gene3D" id="1.10.10.60">
    <property type="entry name" value="Homeodomain-like"/>
    <property type="match status" value="1"/>
</dbReference>
<feature type="compositionally biased region" description="Basic and acidic residues" evidence="4">
    <location>
        <begin position="266"/>
        <end position="282"/>
    </location>
</feature>
<dbReference type="InterPro" id="IPR006447">
    <property type="entry name" value="Myb_dom_plants"/>
</dbReference>
<dbReference type="EMBL" id="NMUH01005660">
    <property type="protein sequence ID" value="MQM13342.1"/>
    <property type="molecule type" value="Genomic_DNA"/>
</dbReference>
<comment type="caution">
    <text evidence="6">The sequence shown here is derived from an EMBL/GenBank/DDBJ whole genome shotgun (WGS) entry which is preliminary data.</text>
</comment>
<evidence type="ECO:0000259" key="5">
    <source>
        <dbReference type="Pfam" id="PF14379"/>
    </source>
</evidence>
<dbReference type="GO" id="GO:0003700">
    <property type="term" value="F:DNA-binding transcription factor activity"/>
    <property type="evidence" value="ECO:0007669"/>
    <property type="project" value="InterPro"/>
</dbReference>
<evidence type="ECO:0000256" key="1">
    <source>
        <dbReference type="ARBA" id="ARBA00023015"/>
    </source>
</evidence>
<keyword evidence="3" id="KW-0539">Nucleus</keyword>
<feature type="region of interest" description="Disordered" evidence="4">
    <location>
        <begin position="243"/>
        <end position="282"/>
    </location>
</feature>
<dbReference type="InterPro" id="IPR046955">
    <property type="entry name" value="PHR1-like"/>
</dbReference>
<feature type="domain" description="MYB-CC type transcription factor LHEQLE-containing" evidence="5">
    <location>
        <begin position="151"/>
        <end position="192"/>
    </location>
</feature>
<protein>
    <recommendedName>
        <fullName evidence="5">MYB-CC type transcription factor LHEQLE-containing domain-containing protein</fullName>
    </recommendedName>
</protein>
<dbReference type="InterPro" id="IPR025756">
    <property type="entry name" value="Myb_CC_LHEQLE"/>
</dbReference>
<evidence type="ECO:0000256" key="3">
    <source>
        <dbReference type="ARBA" id="ARBA00023242"/>
    </source>
</evidence>
<keyword evidence="7" id="KW-1185">Reference proteome</keyword>